<evidence type="ECO:0000313" key="3">
    <source>
        <dbReference type="Proteomes" id="UP000053630"/>
    </source>
</evidence>
<feature type="region of interest" description="Disordered" evidence="1">
    <location>
        <begin position="74"/>
        <end position="120"/>
    </location>
</feature>
<proteinExistence type="predicted"/>
<dbReference type="KEGG" id="fme:FOMMEDRAFT_163684"/>
<evidence type="ECO:0000313" key="2">
    <source>
        <dbReference type="EMBL" id="EJC97377.1"/>
    </source>
</evidence>
<sequence>MPNDFFNNSMHLCTSSRSATQATIGEYALATMSMYDHSSGTILSLTPRALSFPAYHPMLDITLDGPTPCAFIFPSAPPLTSPEPSPPAPPTSSSPFEPERPRDTPSKSSPTITESTASLIPKLARSTLRISNPGDPPTLAAHCRSAASITTTCSTSIHTRSQFNLQGPSDNQNMVTKTMSNGLRMHSSFSNTNPTRRRMRQRQLVVQGLGL</sequence>
<keyword evidence="3" id="KW-1185">Reference proteome</keyword>
<accession>R7SGF7</accession>
<dbReference type="AlphaFoldDB" id="R7SGF7"/>
<feature type="compositionally biased region" description="Polar residues" evidence="1">
    <location>
        <begin position="106"/>
        <end position="118"/>
    </location>
</feature>
<evidence type="ECO:0000256" key="1">
    <source>
        <dbReference type="SAM" id="MobiDB-lite"/>
    </source>
</evidence>
<protein>
    <submittedName>
        <fullName evidence="2">Uncharacterized protein</fullName>
    </submittedName>
</protein>
<dbReference type="GeneID" id="18676047"/>
<gene>
    <name evidence="2" type="ORF">FOMMEDRAFT_163684</name>
</gene>
<dbReference type="EMBL" id="JH718835">
    <property type="protein sequence ID" value="EJC97377.1"/>
    <property type="molecule type" value="Genomic_DNA"/>
</dbReference>
<feature type="compositionally biased region" description="Pro residues" evidence="1">
    <location>
        <begin position="75"/>
        <end position="92"/>
    </location>
</feature>
<dbReference type="RefSeq" id="XP_007272360.1">
    <property type="nucleotide sequence ID" value="XM_007272298.1"/>
</dbReference>
<organism evidence="2 3">
    <name type="scientific">Fomitiporia mediterranea (strain MF3/22)</name>
    <name type="common">Grapevine white-rot fungus</name>
    <dbReference type="NCBI Taxonomy" id="694068"/>
    <lineage>
        <taxon>Eukaryota</taxon>
        <taxon>Fungi</taxon>
        <taxon>Dikarya</taxon>
        <taxon>Basidiomycota</taxon>
        <taxon>Agaricomycotina</taxon>
        <taxon>Agaricomycetes</taxon>
        <taxon>Hymenochaetales</taxon>
        <taxon>Hymenochaetaceae</taxon>
        <taxon>Fomitiporia</taxon>
    </lineage>
</organism>
<dbReference type="Proteomes" id="UP000053630">
    <property type="component" value="Unassembled WGS sequence"/>
</dbReference>
<reference evidence="3" key="1">
    <citation type="journal article" date="2012" name="Science">
        <title>The Paleozoic origin of enzymatic lignin decomposition reconstructed from 31 fungal genomes.</title>
        <authorList>
            <person name="Floudas D."/>
            <person name="Binder M."/>
            <person name="Riley R."/>
            <person name="Barry K."/>
            <person name="Blanchette R.A."/>
            <person name="Henrissat B."/>
            <person name="Martinez A.T."/>
            <person name="Otillar R."/>
            <person name="Spatafora J.W."/>
            <person name="Yadav J.S."/>
            <person name="Aerts A."/>
            <person name="Benoit I."/>
            <person name="Boyd A."/>
            <person name="Carlson A."/>
            <person name="Copeland A."/>
            <person name="Coutinho P.M."/>
            <person name="de Vries R.P."/>
            <person name="Ferreira P."/>
            <person name="Findley K."/>
            <person name="Foster B."/>
            <person name="Gaskell J."/>
            <person name="Glotzer D."/>
            <person name="Gorecki P."/>
            <person name="Heitman J."/>
            <person name="Hesse C."/>
            <person name="Hori C."/>
            <person name="Igarashi K."/>
            <person name="Jurgens J.A."/>
            <person name="Kallen N."/>
            <person name="Kersten P."/>
            <person name="Kohler A."/>
            <person name="Kuees U."/>
            <person name="Kumar T.K.A."/>
            <person name="Kuo A."/>
            <person name="LaButti K."/>
            <person name="Larrondo L.F."/>
            <person name="Lindquist E."/>
            <person name="Ling A."/>
            <person name="Lombard V."/>
            <person name="Lucas S."/>
            <person name="Lundell T."/>
            <person name="Martin R."/>
            <person name="McLaughlin D.J."/>
            <person name="Morgenstern I."/>
            <person name="Morin E."/>
            <person name="Murat C."/>
            <person name="Nagy L.G."/>
            <person name="Nolan M."/>
            <person name="Ohm R.A."/>
            <person name="Patyshakuliyeva A."/>
            <person name="Rokas A."/>
            <person name="Ruiz-Duenas F.J."/>
            <person name="Sabat G."/>
            <person name="Salamov A."/>
            <person name="Samejima M."/>
            <person name="Schmutz J."/>
            <person name="Slot J.C."/>
            <person name="St John F."/>
            <person name="Stenlid J."/>
            <person name="Sun H."/>
            <person name="Sun S."/>
            <person name="Syed K."/>
            <person name="Tsang A."/>
            <person name="Wiebenga A."/>
            <person name="Young D."/>
            <person name="Pisabarro A."/>
            <person name="Eastwood D.C."/>
            <person name="Martin F."/>
            <person name="Cullen D."/>
            <person name="Grigoriev I.V."/>
            <person name="Hibbett D.S."/>
        </authorList>
    </citation>
    <scope>NUCLEOTIDE SEQUENCE [LARGE SCALE GENOMIC DNA]</scope>
    <source>
        <strain evidence="3">MF3/22</strain>
    </source>
</reference>
<name>R7SGF7_FOMME</name>